<protein>
    <submittedName>
        <fullName evidence="1">CLUMA_CG021607, isoform A</fullName>
    </submittedName>
</protein>
<evidence type="ECO:0000313" key="2">
    <source>
        <dbReference type="Proteomes" id="UP000183832"/>
    </source>
</evidence>
<reference evidence="1 2" key="1">
    <citation type="submission" date="2015-04" db="EMBL/GenBank/DDBJ databases">
        <authorList>
            <person name="Syromyatnikov M.Y."/>
            <person name="Popov V.N."/>
        </authorList>
    </citation>
    <scope>NUCLEOTIDE SEQUENCE [LARGE SCALE GENOMIC DNA]</scope>
</reference>
<evidence type="ECO:0000313" key="1">
    <source>
        <dbReference type="EMBL" id="CRL08591.1"/>
    </source>
</evidence>
<proteinExistence type="predicted"/>
<gene>
    <name evidence="1" type="ORF">CLUMA_CG021607</name>
</gene>
<dbReference type="AlphaFoldDB" id="A0A1J1J874"/>
<dbReference type="EMBL" id="CVRI01000075">
    <property type="protein sequence ID" value="CRL08591.1"/>
    <property type="molecule type" value="Genomic_DNA"/>
</dbReference>
<dbReference type="Proteomes" id="UP000183832">
    <property type="component" value="Unassembled WGS sequence"/>
</dbReference>
<accession>A0A1J1J874</accession>
<sequence>MKMTMESSSSYLYLDTFKTSKKPFKEALKFQSYVDIFHLFSTTMEILIWGQSNGRENLLVDRKDTFNKTMRPATLSHSLVLLRSVFMAKH</sequence>
<organism evidence="1 2">
    <name type="scientific">Clunio marinus</name>
    <dbReference type="NCBI Taxonomy" id="568069"/>
    <lineage>
        <taxon>Eukaryota</taxon>
        <taxon>Metazoa</taxon>
        <taxon>Ecdysozoa</taxon>
        <taxon>Arthropoda</taxon>
        <taxon>Hexapoda</taxon>
        <taxon>Insecta</taxon>
        <taxon>Pterygota</taxon>
        <taxon>Neoptera</taxon>
        <taxon>Endopterygota</taxon>
        <taxon>Diptera</taxon>
        <taxon>Nematocera</taxon>
        <taxon>Chironomoidea</taxon>
        <taxon>Chironomidae</taxon>
        <taxon>Clunio</taxon>
    </lineage>
</organism>
<name>A0A1J1J874_9DIPT</name>
<keyword evidence="2" id="KW-1185">Reference proteome</keyword>